<evidence type="ECO:0000313" key="1">
    <source>
        <dbReference type="EMBL" id="QHS96620.1"/>
    </source>
</evidence>
<proteinExistence type="predicted"/>
<dbReference type="EMBL" id="MN739271">
    <property type="protein sequence ID" value="QHS96620.1"/>
    <property type="molecule type" value="Genomic_DNA"/>
</dbReference>
<protein>
    <submittedName>
        <fullName evidence="1">Uncharacterized protein</fullName>
    </submittedName>
</protein>
<dbReference type="AlphaFoldDB" id="A0A6C0BWZ0"/>
<name>A0A6C0BWZ0_9ZZZZ</name>
<accession>A0A6C0BWZ0</accession>
<reference evidence="1" key="1">
    <citation type="journal article" date="2020" name="Nature">
        <title>Giant virus diversity and host interactions through global metagenomics.</title>
        <authorList>
            <person name="Schulz F."/>
            <person name="Roux S."/>
            <person name="Paez-Espino D."/>
            <person name="Jungbluth S."/>
            <person name="Walsh D.A."/>
            <person name="Denef V.J."/>
            <person name="McMahon K.D."/>
            <person name="Konstantinidis K.T."/>
            <person name="Eloe-Fadrosh E.A."/>
            <person name="Kyrpides N.C."/>
            <person name="Woyke T."/>
        </authorList>
    </citation>
    <scope>NUCLEOTIDE SEQUENCE</scope>
    <source>
        <strain evidence="1">GVMAG-M-3300020166-18</strain>
    </source>
</reference>
<sequence length="227" mass="26722">MNNKYSKKPDKTYDIGIILSKSRDTIWDVLPLEICEIIYHYYIILRHRLIKSYLPELTDNDIYMEMRDRNQKCFTGYELGRTEIYNKAMTDIGILATTSTTNSLIYNNDEIEYANEIVNMTIRTNENLPDIITRMDYYTINDVYDAINAHCAIYNTSNVDGSGVVIDAINKWQDMDGCQKLQFCIEKFNKIKEDFINTEHIVTNSYRFNSLRMCCELNLHNYMKSLL</sequence>
<organism evidence="1">
    <name type="scientific">viral metagenome</name>
    <dbReference type="NCBI Taxonomy" id="1070528"/>
    <lineage>
        <taxon>unclassified sequences</taxon>
        <taxon>metagenomes</taxon>
        <taxon>organismal metagenomes</taxon>
    </lineage>
</organism>